<evidence type="ECO:0000259" key="1">
    <source>
        <dbReference type="Pfam" id="PF00535"/>
    </source>
</evidence>
<dbReference type="PANTHER" id="PTHR48090">
    <property type="entry name" value="UNDECAPRENYL-PHOSPHATE 4-DEOXY-4-FORMAMIDO-L-ARABINOSE TRANSFERASE-RELATED"/>
    <property type="match status" value="1"/>
</dbReference>
<evidence type="ECO:0000313" key="3">
    <source>
        <dbReference type="Proteomes" id="UP000724686"/>
    </source>
</evidence>
<dbReference type="Proteomes" id="UP000724686">
    <property type="component" value="Unassembled WGS sequence"/>
</dbReference>
<dbReference type="PANTHER" id="PTHR48090:SF7">
    <property type="entry name" value="RFBJ PROTEIN"/>
    <property type="match status" value="1"/>
</dbReference>
<dbReference type="CDD" id="cd04179">
    <property type="entry name" value="DPM_DPG-synthase_like"/>
    <property type="match status" value="1"/>
</dbReference>
<dbReference type="InterPro" id="IPR001173">
    <property type="entry name" value="Glyco_trans_2-like"/>
</dbReference>
<keyword evidence="3" id="KW-1185">Reference proteome</keyword>
<dbReference type="Pfam" id="PF00535">
    <property type="entry name" value="Glycos_transf_2"/>
    <property type="match status" value="1"/>
</dbReference>
<dbReference type="InterPro" id="IPR050256">
    <property type="entry name" value="Glycosyltransferase_2"/>
</dbReference>
<dbReference type="InterPro" id="IPR029044">
    <property type="entry name" value="Nucleotide-diphossugar_trans"/>
</dbReference>
<reference evidence="2 3" key="1">
    <citation type="submission" date="2021-02" db="EMBL/GenBank/DDBJ databases">
        <title>Leptospira ainlahdjerensis sp. nov., Leptospira ainazelensis sp. nov., Leptospira abararensis sp. nov. and Leptospira chreensis sp. nov., four new species isolated from water sources in Algeria.</title>
        <authorList>
            <person name="Amara Korba A."/>
            <person name="Kainiu M."/>
            <person name="Vincent A.T."/>
            <person name="Mariet J.-F."/>
            <person name="Veyrier F.J."/>
            <person name="Goarant C."/>
            <person name="Picardeau M."/>
        </authorList>
    </citation>
    <scope>NUCLEOTIDE SEQUENCE [LARGE SCALE GENOMIC DNA]</scope>
    <source>
        <strain evidence="2 3">201903070</strain>
    </source>
</reference>
<dbReference type="EMBL" id="JAFFPU010000028">
    <property type="protein sequence ID" value="MBM9576909.1"/>
    <property type="molecule type" value="Genomic_DNA"/>
</dbReference>
<comment type="caution">
    <text evidence="2">The sequence shown here is derived from an EMBL/GenBank/DDBJ whole genome shotgun (WGS) entry which is preliminary data.</text>
</comment>
<dbReference type="SUPFAM" id="SSF53448">
    <property type="entry name" value="Nucleotide-diphospho-sugar transferases"/>
    <property type="match status" value="1"/>
</dbReference>
<dbReference type="Gene3D" id="3.90.550.10">
    <property type="entry name" value="Spore Coat Polysaccharide Biosynthesis Protein SpsA, Chain A"/>
    <property type="match status" value="1"/>
</dbReference>
<proteinExistence type="predicted"/>
<name>A0ABS2U9S0_9LEPT</name>
<accession>A0ABS2U9S0</accession>
<evidence type="ECO:0000313" key="2">
    <source>
        <dbReference type="EMBL" id="MBM9576909.1"/>
    </source>
</evidence>
<dbReference type="RefSeq" id="WP_205279057.1">
    <property type="nucleotide sequence ID" value="NZ_JAFFPU010000028.1"/>
</dbReference>
<feature type="domain" description="Glycosyltransferase 2-like" evidence="1">
    <location>
        <begin position="22"/>
        <end position="185"/>
    </location>
</feature>
<gene>
    <name evidence="2" type="ORF">JWG45_07045</name>
</gene>
<organism evidence="2 3">
    <name type="scientific">Leptospira ainlahdjerensis</name>
    <dbReference type="NCBI Taxonomy" id="2810033"/>
    <lineage>
        <taxon>Bacteria</taxon>
        <taxon>Pseudomonadati</taxon>
        <taxon>Spirochaetota</taxon>
        <taxon>Spirochaetia</taxon>
        <taxon>Leptospirales</taxon>
        <taxon>Leptospiraceae</taxon>
        <taxon>Leptospira</taxon>
    </lineage>
</organism>
<protein>
    <submittedName>
        <fullName evidence="2">Glycosyltransferase family 2 protein</fullName>
    </submittedName>
</protein>
<sequence length="269" mass="30868">MVSAKKKKSSPLKKKKSGDKTSLIIPIYNESGHLREFLEKVDSLVLPTEKELVFIDDCSKDDSLSILESFSFRSPHQILLQDKNQGKGAALQRGIQSATGNFLIIQDADFEYDMDEVAVLLGPLVSGKADVVFGSRFKKDGRQVHRTFHYMINRFLTVASNVFSGLYLTDMETCYKAFRSEIIKNINLESKRFGFEPEVTAKIARLKIRVQEFPISYYPRNYLEGKKITWKDGVAALRHILYYNLIQPKKNFFQKGLPEKYIPKGSHWL</sequence>